<dbReference type="PANTHER" id="PTHR16557">
    <property type="entry name" value="ALKYLATED DNA REPAIR PROTEIN ALKB-RELATED"/>
    <property type="match status" value="1"/>
</dbReference>
<feature type="binding site" evidence="5">
    <location>
        <position position="257"/>
    </location>
    <ligand>
        <name>Fe cation</name>
        <dbReference type="ChEBI" id="CHEBI:24875"/>
        <note>catalytic</note>
    </ligand>
</feature>
<evidence type="ECO:0000313" key="8">
    <source>
        <dbReference type="EMBL" id="CAB9518740.1"/>
    </source>
</evidence>
<dbReference type="InterPro" id="IPR037151">
    <property type="entry name" value="AlkB-like_sf"/>
</dbReference>
<keyword evidence="3" id="KW-0560">Oxidoreductase</keyword>
<evidence type="ECO:0000256" key="4">
    <source>
        <dbReference type="ARBA" id="ARBA00023004"/>
    </source>
</evidence>
<evidence type="ECO:0000256" key="1">
    <source>
        <dbReference type="ARBA" id="ARBA00022723"/>
    </source>
</evidence>
<feature type="domain" description="Alpha-ketoglutarate-dependent dioxygenase AlkB-like" evidence="7">
    <location>
        <begin position="156"/>
        <end position="393"/>
    </location>
</feature>
<evidence type="ECO:0000256" key="6">
    <source>
        <dbReference type="SAM" id="MobiDB-lite"/>
    </source>
</evidence>
<evidence type="ECO:0000256" key="5">
    <source>
        <dbReference type="PIRSR" id="PIRSR604574-2"/>
    </source>
</evidence>
<dbReference type="SUPFAM" id="SSF51197">
    <property type="entry name" value="Clavaminate synthase-like"/>
    <property type="match status" value="1"/>
</dbReference>
<evidence type="ECO:0000256" key="3">
    <source>
        <dbReference type="ARBA" id="ARBA00023002"/>
    </source>
</evidence>
<feature type="region of interest" description="Disordered" evidence="6">
    <location>
        <begin position="147"/>
        <end position="172"/>
    </location>
</feature>
<comment type="cofactor">
    <cofactor evidence="5">
        <name>Fe(2+)</name>
        <dbReference type="ChEBI" id="CHEBI:29033"/>
    </cofactor>
    <text evidence="5">Binds 1 Fe(2+) ion per subunit.</text>
</comment>
<evidence type="ECO:0000259" key="7">
    <source>
        <dbReference type="Pfam" id="PF13532"/>
    </source>
</evidence>
<dbReference type="Gene3D" id="2.60.120.590">
    <property type="entry name" value="Alpha-ketoglutarate-dependent dioxygenase AlkB-like"/>
    <property type="match status" value="1"/>
</dbReference>
<dbReference type="GO" id="GO:0005737">
    <property type="term" value="C:cytoplasm"/>
    <property type="evidence" value="ECO:0007669"/>
    <property type="project" value="TreeGrafter"/>
</dbReference>
<gene>
    <name evidence="8" type="ORF">SEMRO_960_G224850.1</name>
</gene>
<organism evidence="8 9">
    <name type="scientific">Seminavis robusta</name>
    <dbReference type="NCBI Taxonomy" id="568900"/>
    <lineage>
        <taxon>Eukaryota</taxon>
        <taxon>Sar</taxon>
        <taxon>Stramenopiles</taxon>
        <taxon>Ochrophyta</taxon>
        <taxon>Bacillariophyta</taxon>
        <taxon>Bacillariophyceae</taxon>
        <taxon>Bacillariophycidae</taxon>
        <taxon>Naviculales</taxon>
        <taxon>Naviculaceae</taxon>
        <taxon>Seminavis</taxon>
    </lineage>
</organism>
<dbReference type="Proteomes" id="UP001153069">
    <property type="component" value="Unassembled WGS sequence"/>
</dbReference>
<dbReference type="EMBL" id="CAICTM010000958">
    <property type="protein sequence ID" value="CAB9518740.1"/>
    <property type="molecule type" value="Genomic_DNA"/>
</dbReference>
<dbReference type="GO" id="GO:0035513">
    <property type="term" value="P:oxidative RNA demethylation"/>
    <property type="evidence" value="ECO:0007669"/>
    <property type="project" value="TreeGrafter"/>
</dbReference>
<feature type="region of interest" description="Disordered" evidence="6">
    <location>
        <begin position="1"/>
        <end position="22"/>
    </location>
</feature>
<keyword evidence="4 5" id="KW-0408">Iron</keyword>
<dbReference type="GO" id="GO:0035515">
    <property type="term" value="F:oxidative RNA demethylase activity"/>
    <property type="evidence" value="ECO:0007669"/>
    <property type="project" value="TreeGrafter"/>
</dbReference>
<evidence type="ECO:0000256" key="2">
    <source>
        <dbReference type="ARBA" id="ARBA00022964"/>
    </source>
</evidence>
<dbReference type="OrthoDB" id="6614653at2759"/>
<feature type="compositionally biased region" description="Low complexity" evidence="6">
    <location>
        <begin position="149"/>
        <end position="158"/>
    </location>
</feature>
<feature type="region of interest" description="Disordered" evidence="6">
    <location>
        <begin position="351"/>
        <end position="373"/>
    </location>
</feature>
<dbReference type="AlphaFoldDB" id="A0A9N8HN57"/>
<name>A0A9N8HN57_9STRA</name>
<dbReference type="GO" id="GO:0008198">
    <property type="term" value="F:ferrous iron binding"/>
    <property type="evidence" value="ECO:0007669"/>
    <property type="project" value="TreeGrafter"/>
</dbReference>
<reference evidence="8" key="1">
    <citation type="submission" date="2020-06" db="EMBL/GenBank/DDBJ databases">
        <authorList>
            <consortium name="Plant Systems Biology data submission"/>
        </authorList>
    </citation>
    <scope>NUCLEOTIDE SEQUENCE</scope>
    <source>
        <strain evidence="8">D6</strain>
    </source>
</reference>
<dbReference type="Pfam" id="PF13532">
    <property type="entry name" value="2OG-FeII_Oxy_2"/>
    <property type="match status" value="1"/>
</dbReference>
<keyword evidence="9" id="KW-1185">Reference proteome</keyword>
<proteinExistence type="predicted"/>
<keyword evidence="2 8" id="KW-0223">Dioxygenase</keyword>
<keyword evidence="1 5" id="KW-0479">Metal-binding</keyword>
<sequence>MEAPSSPEAPSARVSGTASTASNEQNWSIYKRVQVQCKQAPAEEIANIPGFVDFVGNDERQDDRIIRLNKKDDKNMLYQGPLFGLTDYPGFAMAPQALSPSLQEQLAFEAVTEYCEQPHATNIDLVPPKPSEKVNTQEESIWSIWKAEQSSSSQNNQNPPTRKRKQNQSGTPKYYRSFRKLSWATTGYHYDWTERSYHEGKKSSMPPLLQDVALLFARTSLALTTTCTSPCIQQQFTPSASIVNYYNTKSVMGGHRDDLEYALDKPVISISLGLPAIFLLGGKSKQSDEPVIPILVRPGDVMMLGGDARLNYHGMARVLLPQDYAIYRNGSGSERKDFSSSGQVTRELLSSKLSQGHENGTGRSGSDREHLTEEDRKALKRFLGQHRININVRQVNRDETTTSST</sequence>
<dbReference type="InterPro" id="IPR004574">
    <property type="entry name" value="Alkb"/>
</dbReference>
<dbReference type="InterPro" id="IPR027450">
    <property type="entry name" value="AlkB-like"/>
</dbReference>
<dbReference type="PANTHER" id="PTHR16557:SF11">
    <property type="entry name" value="ALPHA-KETOGLUTARATE-DEPENDENT DIOXYGENASE ALKB"/>
    <property type="match status" value="1"/>
</dbReference>
<evidence type="ECO:0000313" key="9">
    <source>
        <dbReference type="Proteomes" id="UP001153069"/>
    </source>
</evidence>
<feature type="binding site" evidence="5">
    <location>
        <position position="255"/>
    </location>
    <ligand>
        <name>Fe cation</name>
        <dbReference type="ChEBI" id="CHEBI:24875"/>
        <note>catalytic</note>
    </ligand>
</feature>
<comment type="caution">
    <text evidence="8">The sequence shown here is derived from an EMBL/GenBank/DDBJ whole genome shotgun (WGS) entry which is preliminary data.</text>
</comment>
<dbReference type="GO" id="GO:0035516">
    <property type="term" value="F:broad specificity oxidative DNA demethylase activity"/>
    <property type="evidence" value="ECO:0007669"/>
    <property type="project" value="TreeGrafter"/>
</dbReference>
<feature type="binding site" evidence="5">
    <location>
        <position position="313"/>
    </location>
    <ligand>
        <name>Fe cation</name>
        <dbReference type="ChEBI" id="CHEBI:24875"/>
        <note>catalytic</note>
    </ligand>
</feature>
<accession>A0A9N8HN57</accession>
<protein>
    <submittedName>
        <fullName evidence="8">Nucleic acid dioxygenase ALKBH1</fullName>
    </submittedName>
</protein>